<protein>
    <submittedName>
        <fullName evidence="1">Uncharacterized protein</fullName>
    </submittedName>
</protein>
<name>A0ABD1AJN9_CARAN</name>
<reference evidence="1 2" key="1">
    <citation type="submission" date="2024-04" db="EMBL/GenBank/DDBJ databases">
        <title>Genome assembly C_amara_ONT_v2.</title>
        <authorList>
            <person name="Yant L."/>
            <person name="Moore C."/>
            <person name="Slenker M."/>
        </authorList>
    </citation>
    <scope>NUCLEOTIDE SEQUENCE [LARGE SCALE GENOMIC DNA]</scope>
    <source>
        <tissue evidence="1">Leaf</tissue>
    </source>
</reference>
<dbReference type="Pfam" id="PF04776">
    <property type="entry name" value="protein_MS5"/>
    <property type="match status" value="1"/>
</dbReference>
<sequence length="126" mass="14985">MPLMISSKVICPTPCMRIHDNLEYYELKKSEVEEDKEWICLFGHLAWYTEKHCFWPSLSWEWWPLQPRKVIVQTRADVESKMKSKADNAIFYISFKTYGGLDYNAIIRRTTDGMLEHMSLEVMCLI</sequence>
<accession>A0ABD1AJN9</accession>
<organism evidence="1 2">
    <name type="scientific">Cardamine amara subsp. amara</name>
    <dbReference type="NCBI Taxonomy" id="228776"/>
    <lineage>
        <taxon>Eukaryota</taxon>
        <taxon>Viridiplantae</taxon>
        <taxon>Streptophyta</taxon>
        <taxon>Embryophyta</taxon>
        <taxon>Tracheophyta</taxon>
        <taxon>Spermatophyta</taxon>
        <taxon>Magnoliopsida</taxon>
        <taxon>eudicotyledons</taxon>
        <taxon>Gunneridae</taxon>
        <taxon>Pentapetalae</taxon>
        <taxon>rosids</taxon>
        <taxon>malvids</taxon>
        <taxon>Brassicales</taxon>
        <taxon>Brassicaceae</taxon>
        <taxon>Cardamineae</taxon>
        <taxon>Cardamine</taxon>
    </lineage>
</organism>
<dbReference type="AlphaFoldDB" id="A0ABD1AJN9"/>
<dbReference type="Proteomes" id="UP001558713">
    <property type="component" value="Unassembled WGS sequence"/>
</dbReference>
<dbReference type="EMBL" id="JBANAX010000556">
    <property type="protein sequence ID" value="KAL1203484.1"/>
    <property type="molecule type" value="Genomic_DNA"/>
</dbReference>
<comment type="caution">
    <text evidence="1">The sequence shown here is derived from an EMBL/GenBank/DDBJ whole genome shotgun (WGS) entry which is preliminary data.</text>
</comment>
<evidence type="ECO:0000313" key="1">
    <source>
        <dbReference type="EMBL" id="KAL1203484.1"/>
    </source>
</evidence>
<proteinExistence type="predicted"/>
<evidence type="ECO:0000313" key="2">
    <source>
        <dbReference type="Proteomes" id="UP001558713"/>
    </source>
</evidence>
<gene>
    <name evidence="1" type="ORF">V5N11_009845</name>
</gene>
<dbReference type="InterPro" id="IPR006462">
    <property type="entry name" value="MS5"/>
</dbReference>
<keyword evidence="2" id="KW-1185">Reference proteome</keyword>